<comment type="caution">
    <text evidence="2">The sequence shown here is derived from an EMBL/GenBank/DDBJ whole genome shotgun (WGS) entry which is preliminary data.</text>
</comment>
<evidence type="ECO:0000313" key="3">
    <source>
        <dbReference type="Proteomes" id="UP001150217"/>
    </source>
</evidence>
<evidence type="ECO:0000256" key="1">
    <source>
        <dbReference type="SAM" id="MobiDB-lite"/>
    </source>
</evidence>
<keyword evidence="3" id="KW-1185">Reference proteome</keyword>
<dbReference type="Proteomes" id="UP001150217">
    <property type="component" value="Unassembled WGS sequence"/>
</dbReference>
<organism evidence="2 3">
    <name type="scientific">Lentinula lateritia</name>
    <dbReference type="NCBI Taxonomy" id="40482"/>
    <lineage>
        <taxon>Eukaryota</taxon>
        <taxon>Fungi</taxon>
        <taxon>Dikarya</taxon>
        <taxon>Basidiomycota</taxon>
        <taxon>Agaricomycotina</taxon>
        <taxon>Agaricomycetes</taxon>
        <taxon>Agaricomycetidae</taxon>
        <taxon>Agaricales</taxon>
        <taxon>Marasmiineae</taxon>
        <taxon>Omphalotaceae</taxon>
        <taxon>Lentinula</taxon>
    </lineage>
</organism>
<evidence type="ECO:0008006" key="4">
    <source>
        <dbReference type="Google" id="ProtNLM"/>
    </source>
</evidence>
<accession>A0ABQ8V1L2</accession>
<reference evidence="2" key="1">
    <citation type="submission" date="2022-08" db="EMBL/GenBank/DDBJ databases">
        <title>A Global Phylogenomic Analysis of the Shiitake Genus Lentinula.</title>
        <authorList>
            <consortium name="DOE Joint Genome Institute"/>
            <person name="Sierra-Patev S."/>
            <person name="Min B."/>
            <person name="Naranjo-Ortiz M."/>
            <person name="Looney B."/>
            <person name="Konkel Z."/>
            <person name="Slot J.C."/>
            <person name="Sakamoto Y."/>
            <person name="Steenwyk J.L."/>
            <person name="Rokas A."/>
            <person name="Carro J."/>
            <person name="Camarero S."/>
            <person name="Ferreira P."/>
            <person name="Molpeceres G."/>
            <person name="Ruiz-Duenas F.J."/>
            <person name="Serrano A."/>
            <person name="Henrissat B."/>
            <person name="Drula E."/>
            <person name="Hughes K.W."/>
            <person name="Mata J.L."/>
            <person name="Ishikawa N.K."/>
            <person name="Vargas-Isla R."/>
            <person name="Ushijima S."/>
            <person name="Smith C.A."/>
            <person name="Ahrendt S."/>
            <person name="Andreopoulos W."/>
            <person name="He G."/>
            <person name="Labutti K."/>
            <person name="Lipzen A."/>
            <person name="Ng V."/>
            <person name="Riley R."/>
            <person name="Sandor L."/>
            <person name="Barry K."/>
            <person name="Martinez A.T."/>
            <person name="Xiao Y."/>
            <person name="Gibbons J.G."/>
            <person name="Terashima K."/>
            <person name="Grigoriev I.V."/>
            <person name="Hibbett D.S."/>
        </authorList>
    </citation>
    <scope>NUCLEOTIDE SEQUENCE</scope>
    <source>
        <strain evidence="2">RHP3577 ss4</strain>
    </source>
</reference>
<evidence type="ECO:0000313" key="2">
    <source>
        <dbReference type="EMBL" id="KAJ4469616.1"/>
    </source>
</evidence>
<sequence length="478" mass="54169">MNGGNMNGMLPCVANEARLHFKINSVAYNSKFTSSHGDPHATSGLENCLGDVHLNLDTQRYWVKTESVWEVQSVGVSFVHPKSKGSRKYTWDQFANKWKHHAHNPGKISEHSEGSSGRKRSSYISNDDEGRTGRLSDKRRRMEANTLEEESVIYKGQVQHTDSLRTHLSLAGNQQGRTSASFSAPLKLTTSRYLARGSRILGKRALSTRRIRPSDSTILKVAPPFVAWDFHERYFYQDLMASGEADVNVANRGFAERVAVDQVLENFAGKKTLSGLDPYYSIIDFQSKATFGGFKEMDFDWADPSPLVITDPEFLPLTFTQNAYLTLPHVDGMGAHMRFGHIWGAKLWILWPLTAENYSMSIRSGPPEVVLMEAPVTFHLPPCTIHACLSLTQSAHVGQYFLCSDGFEDAKIINRTIMEAWKRVEMHWKNQMDSRNAFEKLDVQGSDDEASMRQRKIREVHENEWNIQSAESFWSGKR</sequence>
<dbReference type="EMBL" id="JANVFT010000095">
    <property type="protein sequence ID" value="KAJ4469616.1"/>
    <property type="molecule type" value="Genomic_DNA"/>
</dbReference>
<proteinExistence type="predicted"/>
<name>A0ABQ8V1L2_9AGAR</name>
<gene>
    <name evidence="2" type="ORF">C8R41DRAFT_925055</name>
</gene>
<feature type="compositionally biased region" description="Basic and acidic residues" evidence="1">
    <location>
        <begin position="128"/>
        <end position="141"/>
    </location>
</feature>
<dbReference type="SUPFAM" id="SSF51197">
    <property type="entry name" value="Clavaminate synthase-like"/>
    <property type="match status" value="1"/>
</dbReference>
<protein>
    <recommendedName>
        <fullName evidence="4">JmjC domain-containing protein</fullName>
    </recommendedName>
</protein>
<feature type="region of interest" description="Disordered" evidence="1">
    <location>
        <begin position="100"/>
        <end position="141"/>
    </location>
</feature>